<dbReference type="Proteomes" id="UP000499080">
    <property type="component" value="Unassembled WGS sequence"/>
</dbReference>
<protein>
    <submittedName>
        <fullName evidence="1">Uncharacterized protein</fullName>
    </submittedName>
</protein>
<dbReference type="EMBL" id="BGPR01000382">
    <property type="protein sequence ID" value="GBM17067.1"/>
    <property type="molecule type" value="Genomic_DNA"/>
</dbReference>
<reference evidence="1 2" key="1">
    <citation type="journal article" date="2019" name="Sci. Rep.">
        <title>Orb-weaving spider Araneus ventricosus genome elucidates the spidroin gene catalogue.</title>
        <authorList>
            <person name="Kono N."/>
            <person name="Nakamura H."/>
            <person name="Ohtoshi R."/>
            <person name="Moran D.A.P."/>
            <person name="Shinohara A."/>
            <person name="Yoshida Y."/>
            <person name="Fujiwara M."/>
            <person name="Mori M."/>
            <person name="Tomita M."/>
            <person name="Arakawa K."/>
        </authorList>
    </citation>
    <scope>NUCLEOTIDE SEQUENCE [LARGE SCALE GENOMIC DNA]</scope>
</reference>
<accession>A0A4Y2DLJ5</accession>
<proteinExistence type="predicted"/>
<name>A0A4Y2DLJ5_ARAVE</name>
<sequence length="84" mass="9864">MGAKNMYRNIDEQVHNSLREDFDGFYERCVAYLDLWENSFENAEQFAWVNLTKTNAVNWENAEASAEIINSSLFDVFDMKINND</sequence>
<keyword evidence="2" id="KW-1185">Reference proteome</keyword>
<comment type="caution">
    <text evidence="1">The sequence shown here is derived from an EMBL/GenBank/DDBJ whole genome shotgun (WGS) entry which is preliminary data.</text>
</comment>
<evidence type="ECO:0000313" key="2">
    <source>
        <dbReference type="Proteomes" id="UP000499080"/>
    </source>
</evidence>
<dbReference type="AlphaFoldDB" id="A0A4Y2DLJ5"/>
<gene>
    <name evidence="1" type="ORF">AVEN_133331_1</name>
</gene>
<evidence type="ECO:0000313" key="1">
    <source>
        <dbReference type="EMBL" id="GBM17067.1"/>
    </source>
</evidence>
<organism evidence="1 2">
    <name type="scientific">Araneus ventricosus</name>
    <name type="common">Orbweaver spider</name>
    <name type="synonym">Epeira ventricosa</name>
    <dbReference type="NCBI Taxonomy" id="182803"/>
    <lineage>
        <taxon>Eukaryota</taxon>
        <taxon>Metazoa</taxon>
        <taxon>Ecdysozoa</taxon>
        <taxon>Arthropoda</taxon>
        <taxon>Chelicerata</taxon>
        <taxon>Arachnida</taxon>
        <taxon>Araneae</taxon>
        <taxon>Araneomorphae</taxon>
        <taxon>Entelegynae</taxon>
        <taxon>Araneoidea</taxon>
        <taxon>Araneidae</taxon>
        <taxon>Araneus</taxon>
    </lineage>
</organism>